<dbReference type="EMBL" id="CAJNOI010002298">
    <property type="protein sequence ID" value="CAF1468595.1"/>
    <property type="molecule type" value="Genomic_DNA"/>
</dbReference>
<evidence type="ECO:0000313" key="3">
    <source>
        <dbReference type="Proteomes" id="UP000663832"/>
    </source>
</evidence>
<dbReference type="Proteomes" id="UP000663832">
    <property type="component" value="Unassembled WGS sequence"/>
</dbReference>
<comment type="caution">
    <text evidence="2">The sequence shown here is derived from an EMBL/GenBank/DDBJ whole genome shotgun (WGS) entry which is preliminary data.</text>
</comment>
<dbReference type="EMBL" id="CAJNOM010002615">
    <property type="protein sequence ID" value="CAF1635131.1"/>
    <property type="molecule type" value="Genomic_DNA"/>
</dbReference>
<sequence length="81" mass="8694">MSSADFEIDTDPDINEFIYASVDLVVPLKTPQVNNETLLFIWPGLQPPGPDFGPIGGGVLQPVLTYGEGSCAPNQNSIDPY</sequence>
<dbReference type="OrthoDB" id="10017149at2759"/>
<evidence type="ECO:0000313" key="2">
    <source>
        <dbReference type="EMBL" id="CAF1635131.1"/>
    </source>
</evidence>
<dbReference type="AlphaFoldDB" id="A0A816DE26"/>
<evidence type="ECO:0000313" key="1">
    <source>
        <dbReference type="EMBL" id="CAF1468595.1"/>
    </source>
</evidence>
<organism evidence="2 3">
    <name type="scientific">Adineta steineri</name>
    <dbReference type="NCBI Taxonomy" id="433720"/>
    <lineage>
        <taxon>Eukaryota</taxon>
        <taxon>Metazoa</taxon>
        <taxon>Spiralia</taxon>
        <taxon>Gnathifera</taxon>
        <taxon>Rotifera</taxon>
        <taxon>Eurotatoria</taxon>
        <taxon>Bdelloidea</taxon>
        <taxon>Adinetida</taxon>
        <taxon>Adinetidae</taxon>
        <taxon>Adineta</taxon>
    </lineage>
</organism>
<protein>
    <submittedName>
        <fullName evidence="2">Uncharacterized protein</fullName>
    </submittedName>
</protein>
<reference evidence="2" key="1">
    <citation type="submission" date="2021-02" db="EMBL/GenBank/DDBJ databases">
        <authorList>
            <person name="Nowell W R."/>
        </authorList>
    </citation>
    <scope>NUCLEOTIDE SEQUENCE</scope>
</reference>
<proteinExistence type="predicted"/>
<accession>A0A816DE26</accession>
<keyword evidence="3" id="KW-1185">Reference proteome</keyword>
<name>A0A816DE26_9BILA</name>
<gene>
    <name evidence="1" type="ORF">BJG266_LOCUS41393</name>
    <name evidence="2" type="ORF">QVE165_LOCUS58255</name>
</gene>
<dbReference type="Proteomes" id="UP000663877">
    <property type="component" value="Unassembled WGS sequence"/>
</dbReference>